<evidence type="ECO:0000313" key="1">
    <source>
        <dbReference type="EMBL" id="OWY92059.1"/>
    </source>
</evidence>
<dbReference type="AlphaFoldDB" id="A0A225UIW0"/>
<accession>A0A225UIW0</accession>
<feature type="non-terminal residue" evidence="1">
    <location>
        <position position="1"/>
    </location>
</feature>
<comment type="caution">
    <text evidence="1">The sequence shown here is derived from an EMBL/GenBank/DDBJ whole genome shotgun (WGS) entry which is preliminary data.</text>
</comment>
<dbReference type="EMBL" id="NBNE01018888">
    <property type="protein sequence ID" value="OWY92059.1"/>
    <property type="molecule type" value="Genomic_DNA"/>
</dbReference>
<sequence>FGVSSLPSCDAKNETLPTLASLVAADGCTADACSVTVNFEAPLDWAIALQNNGQSSTLTAQLTAGGNSDVVTIATFETMAAAVMNSGSATVSVCAAEFDISGSRFSNVDTCNTAQICRGAGTDTTCTTELMNNAQVTEVSCNGEACTGKVVLSQSLPCDGSSGDATALIVGVTVASSTPSNLVSVGSMTAANFTIADVTGVDAGSSELVLMTDTFCNYLSILLNVTVDDEAVEVSSVNTTNGTVVVESVEQRLGR</sequence>
<reference evidence="2" key="1">
    <citation type="submission" date="2017-03" db="EMBL/GenBank/DDBJ databases">
        <title>Phytopthora megakarya and P. palmivora, two closely related causual agents of cacao black pod achieved similar genome size and gene model numbers by different mechanisms.</title>
        <authorList>
            <person name="Ali S."/>
            <person name="Shao J."/>
            <person name="Larry D.J."/>
            <person name="Kronmiller B."/>
            <person name="Shen D."/>
            <person name="Strem M.D."/>
            <person name="Melnick R.L."/>
            <person name="Guiltinan M.J."/>
            <person name="Tyler B.M."/>
            <person name="Meinhardt L.W."/>
            <person name="Bailey B.A."/>
        </authorList>
    </citation>
    <scope>NUCLEOTIDE SEQUENCE [LARGE SCALE GENOMIC DNA]</scope>
    <source>
        <strain evidence="2">zdho120</strain>
    </source>
</reference>
<name>A0A225UIW0_9STRA</name>
<dbReference type="Proteomes" id="UP000198211">
    <property type="component" value="Unassembled WGS sequence"/>
</dbReference>
<keyword evidence="2" id="KW-1185">Reference proteome</keyword>
<protein>
    <submittedName>
        <fullName evidence="1">Uncharacterized protein</fullName>
    </submittedName>
</protein>
<evidence type="ECO:0000313" key="2">
    <source>
        <dbReference type="Proteomes" id="UP000198211"/>
    </source>
</evidence>
<proteinExistence type="predicted"/>
<organism evidence="1 2">
    <name type="scientific">Phytophthora megakarya</name>
    <dbReference type="NCBI Taxonomy" id="4795"/>
    <lineage>
        <taxon>Eukaryota</taxon>
        <taxon>Sar</taxon>
        <taxon>Stramenopiles</taxon>
        <taxon>Oomycota</taxon>
        <taxon>Peronosporomycetes</taxon>
        <taxon>Peronosporales</taxon>
        <taxon>Peronosporaceae</taxon>
        <taxon>Phytophthora</taxon>
    </lineage>
</organism>
<dbReference type="OrthoDB" id="77273at2759"/>
<gene>
    <name evidence="1" type="ORF">PHMEG_00039088</name>
</gene>